<dbReference type="GO" id="GO:0030420">
    <property type="term" value="P:establishment of competence for transformation"/>
    <property type="evidence" value="ECO:0007669"/>
    <property type="project" value="UniProtKB-KW"/>
</dbReference>
<dbReference type="InterPro" id="IPR009233">
    <property type="entry name" value="Competence_ComX_Bacillus"/>
</dbReference>
<protein>
    <recommendedName>
        <fullName evidence="8">ComX pheromone</fullName>
    </recommendedName>
    <alternativeName>
        <fullName evidence="9">Competence pheromone</fullName>
    </alternativeName>
</protein>
<evidence type="ECO:0000256" key="8">
    <source>
        <dbReference type="ARBA" id="ARBA00029545"/>
    </source>
</evidence>
<evidence type="ECO:0000256" key="2">
    <source>
        <dbReference type="ARBA" id="ARBA00022525"/>
    </source>
</evidence>
<evidence type="ECO:0000256" key="6">
    <source>
        <dbReference type="ARBA" id="ARBA00023289"/>
    </source>
</evidence>
<evidence type="ECO:0000313" key="10">
    <source>
        <dbReference type="EMBL" id="QBK26893.1"/>
    </source>
</evidence>
<evidence type="ECO:0000256" key="4">
    <source>
        <dbReference type="ARBA" id="ARBA00023287"/>
    </source>
</evidence>
<dbReference type="AlphaFoldDB" id="A0A4P6UUG4"/>
<evidence type="ECO:0000313" key="11">
    <source>
        <dbReference type="Proteomes" id="UP000291151"/>
    </source>
</evidence>
<comment type="subunit">
    <text evidence="7">Interacts directly with the sensor histidine kinase ComP and stimulates its activity.</text>
</comment>
<dbReference type="Proteomes" id="UP000291151">
    <property type="component" value="Chromosome"/>
</dbReference>
<dbReference type="KEGG" id="uth:DKZ56_14205"/>
<organism evidence="10 11">
    <name type="scientific">Ureibacillus thermophilus</name>
    <dbReference type="NCBI Taxonomy" id="367743"/>
    <lineage>
        <taxon>Bacteria</taxon>
        <taxon>Bacillati</taxon>
        <taxon>Bacillota</taxon>
        <taxon>Bacilli</taxon>
        <taxon>Bacillales</taxon>
        <taxon>Caryophanaceae</taxon>
        <taxon>Ureibacillus</taxon>
    </lineage>
</organism>
<dbReference type="EMBL" id="CP036528">
    <property type="protein sequence ID" value="QBK26893.1"/>
    <property type="molecule type" value="Genomic_DNA"/>
</dbReference>
<dbReference type="RefSeq" id="WP_008881885.1">
    <property type="nucleotide sequence ID" value="NZ_CP036528.1"/>
</dbReference>
<evidence type="ECO:0000256" key="1">
    <source>
        <dbReference type="ARBA" id="ARBA00004613"/>
    </source>
</evidence>
<sequence>MQEMIRFLMENPEVIEKLKSGTVSLVGLDELEVQAIIKVFSQSVTPLGYWK</sequence>
<reference evidence="10 11" key="1">
    <citation type="submission" date="2019-02" db="EMBL/GenBank/DDBJ databases">
        <title>Ureibacillus thermophilus.</title>
        <authorList>
            <person name="Sunny J.S."/>
            <person name="Natarajan A."/>
            <person name="Saleena L.M."/>
        </authorList>
    </citation>
    <scope>NUCLEOTIDE SEQUENCE [LARGE SCALE GENOMIC DNA]</scope>
    <source>
        <strain evidence="10 11">LM102</strain>
    </source>
</reference>
<dbReference type="GO" id="GO:0005186">
    <property type="term" value="F:pheromone activity"/>
    <property type="evidence" value="ECO:0007669"/>
    <property type="project" value="UniProtKB-KW"/>
</dbReference>
<evidence type="ECO:0000256" key="9">
    <source>
        <dbReference type="ARBA" id="ARBA00030321"/>
    </source>
</evidence>
<comment type="subcellular location">
    <subcellularLocation>
        <location evidence="1">Secreted</location>
    </subcellularLocation>
</comment>
<keyword evidence="11" id="KW-1185">Reference proteome</keyword>
<name>A0A4P6UUG4_9BACL</name>
<keyword evidence="4" id="KW-0178">Competence</keyword>
<dbReference type="GO" id="GO:0005576">
    <property type="term" value="C:extracellular region"/>
    <property type="evidence" value="ECO:0007669"/>
    <property type="project" value="UniProtKB-SubCell"/>
</dbReference>
<evidence type="ECO:0000256" key="5">
    <source>
        <dbReference type="ARBA" id="ARBA00023288"/>
    </source>
</evidence>
<evidence type="ECO:0000256" key="3">
    <source>
        <dbReference type="ARBA" id="ARBA00023044"/>
    </source>
</evidence>
<keyword evidence="5" id="KW-0449">Lipoprotein</keyword>
<keyword evidence="2" id="KW-0964">Secreted</keyword>
<keyword evidence="6" id="KW-0636">Prenylation</keyword>
<accession>A0A4P6UUG4</accession>
<proteinExistence type="predicted"/>
<keyword evidence="3" id="KW-0588">Pheromone</keyword>
<evidence type="ECO:0000256" key="7">
    <source>
        <dbReference type="ARBA" id="ARBA00029483"/>
    </source>
</evidence>
<dbReference type="Pfam" id="PF05952">
    <property type="entry name" value="ComX"/>
    <property type="match status" value="1"/>
</dbReference>
<gene>
    <name evidence="10" type="primary">comX</name>
    <name evidence="10" type="ORF">DKZ56_14205</name>
</gene>